<protein>
    <recommendedName>
        <fullName evidence="3">Haemolysin-type calcium binding-related domain-containing protein</fullName>
    </recommendedName>
</protein>
<dbReference type="EMBL" id="JAVDVC010000014">
    <property type="protein sequence ID" value="MDR6961234.1"/>
    <property type="molecule type" value="Genomic_DNA"/>
</dbReference>
<dbReference type="RefSeq" id="WP_310367180.1">
    <property type="nucleotide sequence ID" value="NZ_JAVDVC010000014.1"/>
</dbReference>
<sequence length="103" mass="11513">MNDEVVARIKNIPPDTYLRISYTHSDGRLSGMDQGWLKGVNFEAKTLTLKSANYDTLKTVWIDNIKSPRDIDDTHTGSGSAGPAIDEISYWDRVSGWLTVHMG</sequence>
<evidence type="ECO:0008006" key="3">
    <source>
        <dbReference type="Google" id="ProtNLM"/>
    </source>
</evidence>
<accession>A0AAW8MIG0</accession>
<dbReference type="Proteomes" id="UP001252613">
    <property type="component" value="Unassembled WGS sequence"/>
</dbReference>
<gene>
    <name evidence="1" type="ORF">J2W43_005247</name>
</gene>
<comment type="caution">
    <text evidence="1">The sequence shown here is derived from an EMBL/GenBank/DDBJ whole genome shotgun (WGS) entry which is preliminary data.</text>
</comment>
<reference evidence="1" key="1">
    <citation type="submission" date="2023-07" db="EMBL/GenBank/DDBJ databases">
        <title>Sorghum-associated microbial communities from plants grown in Nebraska, USA.</title>
        <authorList>
            <person name="Schachtman D."/>
        </authorList>
    </citation>
    <scope>NUCLEOTIDE SEQUENCE</scope>
    <source>
        <strain evidence="1">3432</strain>
    </source>
</reference>
<organism evidence="1 2">
    <name type="scientific">Pseudomonas brassicacearum</name>
    <dbReference type="NCBI Taxonomy" id="930166"/>
    <lineage>
        <taxon>Bacteria</taxon>
        <taxon>Pseudomonadati</taxon>
        <taxon>Pseudomonadota</taxon>
        <taxon>Gammaproteobacteria</taxon>
        <taxon>Pseudomonadales</taxon>
        <taxon>Pseudomonadaceae</taxon>
        <taxon>Pseudomonas</taxon>
    </lineage>
</organism>
<evidence type="ECO:0000313" key="2">
    <source>
        <dbReference type="Proteomes" id="UP001252613"/>
    </source>
</evidence>
<name>A0AAW8MIG0_9PSED</name>
<dbReference type="AlphaFoldDB" id="A0AAW8MIG0"/>
<evidence type="ECO:0000313" key="1">
    <source>
        <dbReference type="EMBL" id="MDR6961234.1"/>
    </source>
</evidence>
<proteinExistence type="predicted"/>